<proteinExistence type="predicted"/>
<dbReference type="EMBL" id="CP170722">
    <property type="protein sequence ID" value="XIA21481.1"/>
    <property type="molecule type" value="Genomic_DNA"/>
</dbReference>
<organism evidence="1">
    <name type="scientific">Rhodanobacter sp. FW102-FHT14D06</name>
    <dbReference type="NCBI Taxonomy" id="3351461"/>
    <lineage>
        <taxon>Bacteria</taxon>
        <taxon>Pseudomonadati</taxon>
        <taxon>Pseudomonadota</taxon>
        <taxon>Gammaproteobacteria</taxon>
        <taxon>Lysobacterales</taxon>
        <taxon>Rhodanobacteraceae</taxon>
        <taxon>Rhodanobacter</taxon>
    </lineage>
</organism>
<reference evidence="1" key="1">
    <citation type="submission" date="2024-10" db="EMBL/GenBank/DDBJ databases">
        <authorList>
            <person name="Lesea H.P."/>
            <person name="Kuehl J.V."/>
            <person name="Chandonia J.-M."/>
        </authorList>
    </citation>
    <scope>NUCLEOTIDE SEQUENCE</scope>
    <source>
        <strain evidence="1">FW102-FHT14D06</strain>
    </source>
</reference>
<sequence>MMKVRFFAEKVGSQWQAFCIDMNLAVQADTLQDAQKKIIAMVKSYVELAKEQNDPRHQRDMLFRPAPLSIQLRYWYVWLRCNLARNNHHNHHHADRFSVGLNGQAGYC</sequence>
<dbReference type="RefSeq" id="WP_395117760.1">
    <property type="nucleotide sequence ID" value="NZ_CP170722.1"/>
</dbReference>
<evidence type="ECO:0000313" key="1">
    <source>
        <dbReference type="EMBL" id="XIA21481.1"/>
    </source>
</evidence>
<name>A0AB74UXR3_9GAMM</name>
<dbReference type="AlphaFoldDB" id="A0AB74UXR3"/>
<protein>
    <submittedName>
        <fullName evidence="1">Uncharacterized protein</fullName>
    </submittedName>
</protein>
<accession>A0AB74UXR3</accession>
<gene>
    <name evidence="1" type="ORF">ACFCQI_14280</name>
</gene>